<evidence type="ECO:0000313" key="2">
    <source>
        <dbReference type="Proteomes" id="UP000482960"/>
    </source>
</evidence>
<sequence length="106" mass="11035">MRFLLALLLVLPVGACSRDEEKGFFAAANIEVEIRPGSLSTLMIVLGNGKSRADVGAVGAIQQTTLNSVTVPWLLFSAYAKLAGVVTGAPKPEDLVAPGIVTRGVQ</sequence>
<name>A0A6V8KU08_9ACTN</name>
<accession>A0A6V8KU08</accession>
<reference evidence="1 2" key="2">
    <citation type="submission" date="2020-03" db="EMBL/GenBank/DDBJ databases">
        <authorList>
            <person name="Ichikawa N."/>
            <person name="Kimura A."/>
            <person name="Kitahashi Y."/>
            <person name="Uohara A."/>
        </authorList>
    </citation>
    <scope>NUCLEOTIDE SEQUENCE [LARGE SCALE GENOMIC DNA]</scope>
    <source>
        <strain evidence="1 2">NBRC 108638</strain>
    </source>
</reference>
<proteinExistence type="predicted"/>
<organism evidence="1 2">
    <name type="scientific">Phytohabitans rumicis</name>
    <dbReference type="NCBI Taxonomy" id="1076125"/>
    <lineage>
        <taxon>Bacteria</taxon>
        <taxon>Bacillati</taxon>
        <taxon>Actinomycetota</taxon>
        <taxon>Actinomycetes</taxon>
        <taxon>Micromonosporales</taxon>
        <taxon>Micromonosporaceae</taxon>
    </lineage>
</organism>
<evidence type="ECO:0000313" key="1">
    <source>
        <dbReference type="EMBL" id="GFJ88572.1"/>
    </source>
</evidence>
<gene>
    <name evidence="1" type="ORF">Prum_022140</name>
</gene>
<protein>
    <submittedName>
        <fullName evidence="1">Uncharacterized protein</fullName>
    </submittedName>
</protein>
<dbReference type="Proteomes" id="UP000482960">
    <property type="component" value="Unassembled WGS sequence"/>
</dbReference>
<dbReference type="EMBL" id="BLPG01000001">
    <property type="protein sequence ID" value="GFJ88572.1"/>
    <property type="molecule type" value="Genomic_DNA"/>
</dbReference>
<dbReference type="RefSeq" id="WP_173075969.1">
    <property type="nucleotide sequence ID" value="NZ_BAABJB010000015.1"/>
</dbReference>
<reference evidence="1 2" key="1">
    <citation type="submission" date="2020-03" db="EMBL/GenBank/DDBJ databases">
        <title>Whole genome shotgun sequence of Phytohabitans rumicis NBRC 108638.</title>
        <authorList>
            <person name="Komaki H."/>
            <person name="Tamura T."/>
        </authorList>
    </citation>
    <scope>NUCLEOTIDE SEQUENCE [LARGE SCALE GENOMIC DNA]</scope>
    <source>
        <strain evidence="1 2">NBRC 108638</strain>
    </source>
</reference>
<comment type="caution">
    <text evidence="1">The sequence shown here is derived from an EMBL/GenBank/DDBJ whole genome shotgun (WGS) entry which is preliminary data.</text>
</comment>
<keyword evidence="2" id="KW-1185">Reference proteome</keyword>
<dbReference type="AlphaFoldDB" id="A0A6V8KU08"/>